<sequence length="470" mass="51031">MTVEIDKRESQGQAMPSIWSKQGLISGANWIACADAAVQAEFLDDLSAGELMALPYLFEFWALPHQLPPEGAWRTWVVLGGRGAGKTRAGAEWVRSMVEGARPLDKGRCRRVALVGETIEQVREVMIFGDSGILACSPDDRKPDWEASRKRLIWPNGAVATVHTAHDPEGLRGPQFDAAWVDELAKWKRGQEAWDQLQFALRLGDDPRVCVTTTPRNVDVLKKLLKSPSTVQTHAPTEANAANLASSFMEEVRARYRGTRMGRQELDGVLLSDAEGALWTSEMLEQGRLEAPPEFDRIVVGLDPSISSGASADECGIVVVGATTKGPVQDWRAVVLADCTVQGASPGAWAKAAIAAMEQFGADRLVVEVNQGGQMVSEVLHGVDPMLPIKAVHASRGKAARAEPVAALYEQGRVRHLRGLDALEDQMCRMTARGYEGGGSPDRVDALVWAIHELMIAPAAKWRAPGVRTL</sequence>
<dbReference type="Pfam" id="PF03237">
    <property type="entry name" value="Terminase_6N"/>
    <property type="match status" value="1"/>
</dbReference>
<protein>
    <submittedName>
        <fullName evidence="3">Phage terminase large subunit-like protein</fullName>
    </submittedName>
</protein>
<evidence type="ECO:0000259" key="2">
    <source>
        <dbReference type="Pfam" id="PF17289"/>
    </source>
</evidence>
<dbReference type="Proteomes" id="UP000244092">
    <property type="component" value="Unassembled WGS sequence"/>
</dbReference>
<name>A0A2T6CGP8_9RHOB</name>
<dbReference type="EMBL" id="QBKU01000003">
    <property type="protein sequence ID" value="PTX74684.1"/>
    <property type="molecule type" value="Genomic_DNA"/>
</dbReference>
<gene>
    <name evidence="3" type="ORF">C8N31_103161</name>
</gene>
<accession>A0A2T6CGP8</accession>
<dbReference type="AlphaFoldDB" id="A0A2T6CGP8"/>
<evidence type="ECO:0000256" key="1">
    <source>
        <dbReference type="ARBA" id="ARBA00022612"/>
    </source>
</evidence>
<reference evidence="3 4" key="1">
    <citation type="submission" date="2018-04" db="EMBL/GenBank/DDBJ databases">
        <title>Genomic Encyclopedia of Archaeal and Bacterial Type Strains, Phase II (KMG-II): from individual species to whole genera.</title>
        <authorList>
            <person name="Goeker M."/>
        </authorList>
    </citation>
    <scope>NUCLEOTIDE SEQUENCE [LARGE SCALE GENOMIC DNA]</scope>
    <source>
        <strain evidence="3 4">DSM 12244</strain>
    </source>
</reference>
<dbReference type="Pfam" id="PF17289">
    <property type="entry name" value="Terminase_6C"/>
    <property type="match status" value="1"/>
</dbReference>
<proteinExistence type="predicted"/>
<evidence type="ECO:0000313" key="4">
    <source>
        <dbReference type="Proteomes" id="UP000244092"/>
    </source>
</evidence>
<dbReference type="InterPro" id="IPR027417">
    <property type="entry name" value="P-loop_NTPase"/>
</dbReference>
<keyword evidence="1" id="KW-1188">Viral release from host cell</keyword>
<feature type="domain" description="Terminase large subunit gp17-like C-terminal" evidence="2">
    <location>
        <begin position="300"/>
        <end position="453"/>
    </location>
</feature>
<dbReference type="Gene3D" id="3.40.50.300">
    <property type="entry name" value="P-loop containing nucleotide triphosphate hydrolases"/>
    <property type="match status" value="1"/>
</dbReference>
<evidence type="ECO:0000313" key="3">
    <source>
        <dbReference type="EMBL" id="PTX74684.1"/>
    </source>
</evidence>
<comment type="caution">
    <text evidence="3">The sequence shown here is derived from an EMBL/GenBank/DDBJ whole genome shotgun (WGS) entry which is preliminary data.</text>
</comment>
<dbReference type="Gene3D" id="3.30.420.240">
    <property type="match status" value="1"/>
</dbReference>
<dbReference type="InterPro" id="IPR035421">
    <property type="entry name" value="Terminase_6C"/>
</dbReference>
<organism evidence="3 4">
    <name type="scientific">Sulfitobacter mediterraneus</name>
    <dbReference type="NCBI Taxonomy" id="83219"/>
    <lineage>
        <taxon>Bacteria</taxon>
        <taxon>Pseudomonadati</taxon>
        <taxon>Pseudomonadota</taxon>
        <taxon>Alphaproteobacteria</taxon>
        <taxon>Rhodobacterales</taxon>
        <taxon>Roseobacteraceae</taxon>
        <taxon>Sulfitobacter</taxon>
    </lineage>
</organism>